<proteinExistence type="predicted"/>
<feature type="transmembrane region" description="Helical" evidence="5">
    <location>
        <begin position="161"/>
        <end position="181"/>
    </location>
</feature>
<keyword evidence="4 5" id="KW-0472">Membrane</keyword>
<dbReference type="AlphaFoldDB" id="A0A091NW59"/>
<dbReference type="PANTHER" id="PTHR43066:SF14">
    <property type="entry name" value="RHOMBOID-RELATED PROTEIN 4"/>
    <property type="match status" value="1"/>
</dbReference>
<evidence type="ECO:0000256" key="1">
    <source>
        <dbReference type="ARBA" id="ARBA00004141"/>
    </source>
</evidence>
<feature type="non-terminal residue" evidence="7">
    <location>
        <position position="1"/>
    </location>
</feature>
<dbReference type="InterPro" id="IPR035952">
    <property type="entry name" value="Rhomboid-like_sf"/>
</dbReference>
<organism evidence="7 8">
    <name type="scientific">Acanthisitta chloris</name>
    <name type="common">rifleman</name>
    <dbReference type="NCBI Taxonomy" id="57068"/>
    <lineage>
        <taxon>Eukaryota</taxon>
        <taxon>Metazoa</taxon>
        <taxon>Chordata</taxon>
        <taxon>Craniata</taxon>
        <taxon>Vertebrata</taxon>
        <taxon>Euteleostomi</taxon>
        <taxon>Archelosauria</taxon>
        <taxon>Archosauria</taxon>
        <taxon>Dinosauria</taxon>
        <taxon>Saurischia</taxon>
        <taxon>Theropoda</taxon>
        <taxon>Coelurosauria</taxon>
        <taxon>Aves</taxon>
        <taxon>Neognathae</taxon>
        <taxon>Neoaves</taxon>
        <taxon>Telluraves</taxon>
        <taxon>Australaves</taxon>
        <taxon>Passeriformes</taxon>
        <taxon>Acanthisittidae</taxon>
        <taxon>Acanthisitta</taxon>
    </lineage>
</organism>
<evidence type="ECO:0000313" key="8">
    <source>
        <dbReference type="Proteomes" id="UP000053537"/>
    </source>
</evidence>
<dbReference type="InterPro" id="IPR022764">
    <property type="entry name" value="Peptidase_S54_rhomboid_dom"/>
</dbReference>
<dbReference type="SUPFAM" id="SSF144091">
    <property type="entry name" value="Rhomboid-like"/>
    <property type="match status" value="1"/>
</dbReference>
<protein>
    <submittedName>
        <fullName evidence="7">Rhomboid-related protein 4</fullName>
    </submittedName>
</protein>
<dbReference type="EMBL" id="KK841264">
    <property type="protein sequence ID" value="KFP83685.1"/>
    <property type="molecule type" value="Genomic_DNA"/>
</dbReference>
<dbReference type="GO" id="GO:0034620">
    <property type="term" value="P:cellular response to unfolded protein"/>
    <property type="evidence" value="ECO:0007669"/>
    <property type="project" value="TreeGrafter"/>
</dbReference>
<accession>A0A091NW59</accession>
<comment type="subcellular location">
    <subcellularLocation>
        <location evidence="1">Membrane</location>
        <topology evidence="1">Multi-pass membrane protein</topology>
    </subcellularLocation>
</comment>
<feature type="transmembrane region" description="Helical" evidence="5">
    <location>
        <begin position="100"/>
        <end position="120"/>
    </location>
</feature>
<dbReference type="GO" id="GO:0016020">
    <property type="term" value="C:membrane"/>
    <property type="evidence" value="ECO:0007669"/>
    <property type="project" value="UniProtKB-SubCell"/>
</dbReference>
<dbReference type="Gene3D" id="1.20.1540.10">
    <property type="entry name" value="Rhomboid-like"/>
    <property type="match status" value="1"/>
</dbReference>
<dbReference type="GO" id="GO:0004252">
    <property type="term" value="F:serine-type endopeptidase activity"/>
    <property type="evidence" value="ECO:0007669"/>
    <property type="project" value="InterPro"/>
</dbReference>
<evidence type="ECO:0000256" key="3">
    <source>
        <dbReference type="ARBA" id="ARBA00022989"/>
    </source>
</evidence>
<dbReference type="Pfam" id="PF01694">
    <property type="entry name" value="Rhomboid"/>
    <property type="match status" value="1"/>
</dbReference>
<name>A0A091NW59_9PASS</name>
<sequence length="215" mass="24830">RRQRRVNTGLLLLLYEFYQVGLHNIPFVTLGVLILNIFLFLNPVRPLDEVCISVNEVSYKGSWQYLLLHPVHHLNNWHLCCNMIFMLWMGILLERKIKSLWFAYIIAVFSVLVRVVYMMLEFLLMGILNDPMREMNCGLGVLFALKVLNDYYNPVEVSSALGFWVSSKFACWVELVAIYLISSRTSFTEHLTGILVGLMYIMGPLKKIMEACAGI</sequence>
<dbReference type="GO" id="GO:0043066">
    <property type="term" value="P:negative regulation of apoptotic process"/>
    <property type="evidence" value="ECO:0007669"/>
    <property type="project" value="TreeGrafter"/>
</dbReference>
<gene>
    <name evidence="7" type="ORF">N310_07928</name>
</gene>
<feature type="non-terminal residue" evidence="7">
    <location>
        <position position="215"/>
    </location>
</feature>
<dbReference type="GO" id="GO:0005783">
    <property type="term" value="C:endoplasmic reticulum"/>
    <property type="evidence" value="ECO:0007669"/>
    <property type="project" value="TreeGrafter"/>
</dbReference>
<evidence type="ECO:0000256" key="4">
    <source>
        <dbReference type="ARBA" id="ARBA00023136"/>
    </source>
</evidence>
<dbReference type="PANTHER" id="PTHR43066">
    <property type="entry name" value="RHOMBOID-RELATED PROTEIN"/>
    <property type="match status" value="1"/>
</dbReference>
<evidence type="ECO:0000256" key="5">
    <source>
        <dbReference type="SAM" id="Phobius"/>
    </source>
</evidence>
<evidence type="ECO:0000256" key="2">
    <source>
        <dbReference type="ARBA" id="ARBA00022692"/>
    </source>
</evidence>
<feature type="transmembrane region" description="Helical" evidence="5">
    <location>
        <begin position="21"/>
        <end position="41"/>
    </location>
</feature>
<evidence type="ECO:0000313" key="7">
    <source>
        <dbReference type="EMBL" id="KFP83685.1"/>
    </source>
</evidence>
<feature type="transmembrane region" description="Helical" evidence="5">
    <location>
        <begin position="76"/>
        <end position="93"/>
    </location>
</feature>
<keyword evidence="2 5" id="KW-0812">Transmembrane</keyword>
<evidence type="ECO:0000259" key="6">
    <source>
        <dbReference type="Pfam" id="PF01694"/>
    </source>
</evidence>
<keyword evidence="3 5" id="KW-1133">Transmembrane helix</keyword>
<keyword evidence="8" id="KW-1185">Reference proteome</keyword>
<reference evidence="7 8" key="1">
    <citation type="submission" date="2014-04" db="EMBL/GenBank/DDBJ databases">
        <title>Genome evolution of avian class.</title>
        <authorList>
            <person name="Zhang G."/>
            <person name="Li C."/>
        </authorList>
    </citation>
    <scope>NUCLEOTIDE SEQUENCE [LARGE SCALE GENOMIC DNA]</scope>
    <source>
        <strain evidence="7">BGI_N310</strain>
    </source>
</reference>
<feature type="domain" description="Peptidase S54 rhomboid" evidence="6">
    <location>
        <begin position="62"/>
        <end position="202"/>
    </location>
</feature>
<dbReference type="Proteomes" id="UP000053537">
    <property type="component" value="Unassembled WGS sequence"/>
</dbReference>